<evidence type="ECO:0000313" key="1">
    <source>
        <dbReference type="EMBL" id="RTE08329.1"/>
    </source>
</evidence>
<organism evidence="1 2">
    <name type="scientific">Paenibacillus whitsoniae</name>
    <dbReference type="NCBI Taxonomy" id="2496558"/>
    <lineage>
        <taxon>Bacteria</taxon>
        <taxon>Bacillati</taxon>
        <taxon>Bacillota</taxon>
        <taxon>Bacilli</taxon>
        <taxon>Bacillales</taxon>
        <taxon>Paenibacillaceae</taxon>
        <taxon>Paenibacillus</taxon>
    </lineage>
</organism>
<dbReference type="AlphaFoldDB" id="A0A3S0CTI4"/>
<name>A0A3S0CTI4_9BACL</name>
<keyword evidence="2" id="KW-1185">Reference proteome</keyword>
<dbReference type="OrthoDB" id="2856744at2"/>
<protein>
    <submittedName>
        <fullName evidence="1">Uncharacterized protein</fullName>
    </submittedName>
</protein>
<reference evidence="1 2" key="1">
    <citation type="submission" date="2018-12" db="EMBL/GenBank/DDBJ databases">
        <title>Bacillus ochoae sp. nov., Paenibacillus whitsoniae sp. nov., Paenibacillus spiritus sp. nov. Isolated from the Mars Exploration Rover during spacecraft assembly.</title>
        <authorList>
            <person name="Seuylemezian A."/>
            <person name="Vaishampayan P."/>
        </authorList>
    </citation>
    <scope>NUCLEOTIDE SEQUENCE [LARGE SCALE GENOMIC DNA]</scope>
    <source>
        <strain evidence="1 2">MER 54</strain>
    </source>
</reference>
<dbReference type="EMBL" id="RXHU01000054">
    <property type="protein sequence ID" value="RTE08329.1"/>
    <property type="molecule type" value="Genomic_DNA"/>
</dbReference>
<sequence>MATNFSPRFWKRLEEETGTPYEGLMLFKKEIRSELWKGAITEEAFWTRLCTRFPVIQKEQAKRLLLSNIQPLPALEDISVWHEYADIHLLSNHRAEWIEPILADGRRF</sequence>
<dbReference type="Proteomes" id="UP000276128">
    <property type="component" value="Unassembled WGS sequence"/>
</dbReference>
<dbReference type="RefSeq" id="WP_126142630.1">
    <property type="nucleotide sequence ID" value="NZ_RXHU01000054.1"/>
</dbReference>
<accession>A0A3S0CTI4</accession>
<comment type="caution">
    <text evidence="1">The sequence shown here is derived from an EMBL/GenBank/DDBJ whole genome shotgun (WGS) entry which is preliminary data.</text>
</comment>
<evidence type="ECO:0000313" key="2">
    <source>
        <dbReference type="Proteomes" id="UP000276128"/>
    </source>
</evidence>
<proteinExistence type="predicted"/>
<gene>
    <name evidence="1" type="ORF">EJQ19_18060</name>
</gene>